<comment type="caution">
    <text evidence="1">The sequence shown here is derived from an EMBL/GenBank/DDBJ whole genome shotgun (WGS) entry which is preliminary data.</text>
</comment>
<dbReference type="RefSeq" id="WP_141481053.1">
    <property type="nucleotide sequence ID" value="NZ_VICD02000024.1"/>
</dbReference>
<protein>
    <recommendedName>
        <fullName evidence="3">Apea-like HEPN domain-containing protein</fullName>
    </recommendedName>
</protein>
<dbReference type="EMBL" id="VICD02000024">
    <property type="protein sequence ID" value="KAB8198406.1"/>
    <property type="molecule type" value="Genomic_DNA"/>
</dbReference>
<name>A0A508B8U9_9GAMM</name>
<evidence type="ECO:0008006" key="3">
    <source>
        <dbReference type="Google" id="ProtNLM"/>
    </source>
</evidence>
<sequence length="468" mass="51215">MKAQDAVDECLKEFARVQPNGVLDASQLPRDGRLPAMLRAENSKEIWFSSRALECVNWLGRLLHQELKVDGVIRVEEFSGLVRKALVDGYCDGRLVCGDSALLEGIRQMLAVSLDAAKRSITHSFPAWSVELGGQALQVGPATIYPLAQWLRRQQFSARVGAAFFTPELPEAGWKVRFEAYLSGELEQQHVDPACMLADAVGDCSHVVVVTMPPMEGEISRQQARLLAQAALDVIALIFESPMYHRRWILRDQPSAPECYGEVSAFDFALSVPSAPKHDHRSPFSARKNAEALGRRGGLVEAAGQVLDAVQSSDPDAVNIDSARRWFTALMWAGQGAREPNDAIASTQFASSLDILARANGYHPILEMACGLLGVSPEAVVTRSSPSHRSGMTLRQVVKCVYGRGRSQVLHGSIVNPMDRHAVEREMGGFLARACLREAVLVVPKMDDRVGQNFWSARSSSSDSESPV</sequence>
<reference evidence="1 2" key="1">
    <citation type="submission" date="2019-10" db="EMBL/GenBank/DDBJ databases">
        <title>Lysobacter alkalisoli sp. nov., isolated from saline-alkaline soil.</title>
        <authorList>
            <person name="Sun J.-Q."/>
        </authorList>
    </citation>
    <scope>NUCLEOTIDE SEQUENCE [LARGE SCALE GENOMIC DNA]</scope>
    <source>
        <strain evidence="1 2">KCTC 42381</strain>
    </source>
</reference>
<gene>
    <name evidence="1" type="ORF">FKV24_002285</name>
</gene>
<proteinExistence type="predicted"/>
<organism evidence="1 2">
    <name type="scientific">Marilutibacter maris</name>
    <dbReference type="NCBI Taxonomy" id="1605891"/>
    <lineage>
        <taxon>Bacteria</taxon>
        <taxon>Pseudomonadati</taxon>
        <taxon>Pseudomonadota</taxon>
        <taxon>Gammaproteobacteria</taxon>
        <taxon>Lysobacterales</taxon>
        <taxon>Lysobacteraceae</taxon>
        <taxon>Marilutibacter</taxon>
    </lineage>
</organism>
<evidence type="ECO:0000313" key="2">
    <source>
        <dbReference type="Proteomes" id="UP000320431"/>
    </source>
</evidence>
<dbReference type="Proteomes" id="UP000320431">
    <property type="component" value="Unassembled WGS sequence"/>
</dbReference>
<accession>A0A508B8U9</accession>
<dbReference type="AlphaFoldDB" id="A0A508B8U9"/>
<evidence type="ECO:0000313" key="1">
    <source>
        <dbReference type="EMBL" id="KAB8198406.1"/>
    </source>
</evidence>